<proteinExistence type="predicted"/>
<sequence length="321" mass="36594">MEQRCPICLNDASVTLASADEWRVECPRCGGPFLVNDFLAELMSRGFTHRDSQPNFSSRQRSIASTLLRQQKVLFMLDGRNKDYFINTRDLSMLEKSDKLLLLLEKQSSNGNGFQQYVSIDFENLSLQADCWAMNTKEVKAIFSILKERELLTENPTQTLGAHLSAAITAKGWERLEQLHTPNKDSAQGFVAMWFAPEMTNIYENVLALAIQSAGYMPHRVDQREHIDKIDDEIILQIRRSRFVVADATGHRGGVYYEAGFASGLGLPVFWTCRKDAMKDLHFDVNHYNCIVWEPDKLDEFRNALARRIEAVLGRGPRPTT</sequence>
<gene>
    <name evidence="1" type="ORF">KM92DES2_10615</name>
</gene>
<evidence type="ECO:0008006" key="2">
    <source>
        <dbReference type="Google" id="ProtNLM"/>
    </source>
</evidence>
<organism evidence="1">
    <name type="scientific">uncultured Desulfovibrio sp</name>
    <dbReference type="NCBI Taxonomy" id="167968"/>
    <lineage>
        <taxon>Bacteria</taxon>
        <taxon>Pseudomonadati</taxon>
        <taxon>Thermodesulfobacteriota</taxon>
        <taxon>Desulfovibrionia</taxon>
        <taxon>Desulfovibrionales</taxon>
        <taxon>Desulfovibrionaceae</taxon>
        <taxon>Desulfovibrio</taxon>
        <taxon>environmental samples</taxon>
    </lineage>
</organism>
<accession>A0A212J6N3</accession>
<name>A0A212J6N3_9BACT</name>
<dbReference type="AlphaFoldDB" id="A0A212J6N3"/>
<evidence type="ECO:0000313" key="1">
    <source>
        <dbReference type="EMBL" id="SBV95087.1"/>
    </source>
</evidence>
<protein>
    <recommendedName>
        <fullName evidence="2">Nucleoside 2-deoxyribosyltransferase</fullName>
    </recommendedName>
</protein>
<dbReference type="Gene3D" id="3.40.50.450">
    <property type="match status" value="1"/>
</dbReference>
<reference evidence="1" key="1">
    <citation type="submission" date="2016-04" db="EMBL/GenBank/DDBJ databases">
        <authorList>
            <person name="Evans L.H."/>
            <person name="Alamgir A."/>
            <person name="Owens N."/>
            <person name="Weber N.D."/>
            <person name="Virtaneva K."/>
            <person name="Barbian K."/>
            <person name="Babar A."/>
            <person name="Rosenke K."/>
        </authorList>
    </citation>
    <scope>NUCLEOTIDE SEQUENCE</scope>
    <source>
        <strain evidence="1">92-2</strain>
    </source>
</reference>
<dbReference type="EMBL" id="FLUP01000001">
    <property type="protein sequence ID" value="SBV95087.1"/>
    <property type="molecule type" value="Genomic_DNA"/>
</dbReference>